<organism evidence="8 9">
    <name type="scientific">Candidatus Jettenia caeni</name>
    <dbReference type="NCBI Taxonomy" id="247490"/>
    <lineage>
        <taxon>Bacteria</taxon>
        <taxon>Pseudomonadati</taxon>
        <taxon>Planctomycetota</taxon>
        <taxon>Candidatus Brocadiia</taxon>
        <taxon>Candidatus Brocadiales</taxon>
        <taxon>Candidatus Brocadiaceae</taxon>
        <taxon>Candidatus Jettenia</taxon>
    </lineage>
</organism>
<evidence type="ECO:0000256" key="2">
    <source>
        <dbReference type="ARBA" id="ARBA00006896"/>
    </source>
</evidence>
<evidence type="ECO:0000256" key="6">
    <source>
        <dbReference type="ARBA" id="ARBA00031723"/>
    </source>
</evidence>
<dbReference type="NCBIfam" id="TIGR01870">
    <property type="entry name" value="cas_TM1810_Csm2"/>
    <property type="match status" value="1"/>
</dbReference>
<feature type="region of interest" description="Disordered" evidence="7">
    <location>
        <begin position="8"/>
        <end position="40"/>
    </location>
</feature>
<proteinExistence type="inferred from homology"/>
<dbReference type="STRING" id="247490.KSU1_D0111"/>
<gene>
    <name evidence="8" type="ORF">KSU1_D0111</name>
</gene>
<evidence type="ECO:0000256" key="1">
    <source>
        <dbReference type="ARBA" id="ARBA00003640"/>
    </source>
</evidence>
<dbReference type="EMBL" id="BAFH01000004">
    <property type="protein sequence ID" value="GAB63420.1"/>
    <property type="molecule type" value="Genomic_DNA"/>
</dbReference>
<dbReference type="Proteomes" id="UP000002985">
    <property type="component" value="Unassembled WGS sequence"/>
</dbReference>
<dbReference type="GO" id="GO:0051607">
    <property type="term" value="P:defense response to virus"/>
    <property type="evidence" value="ECO:0007669"/>
    <property type="project" value="UniProtKB-KW"/>
</dbReference>
<keyword evidence="5" id="KW-0051">Antiviral defense</keyword>
<name>I3INX5_9BACT</name>
<comment type="function">
    <text evidence="1">This subunit may be involved in monitoring complementarity of crRNA and target RNA.</text>
</comment>
<evidence type="ECO:0000256" key="7">
    <source>
        <dbReference type="SAM" id="MobiDB-lite"/>
    </source>
</evidence>
<protein>
    <recommendedName>
        <fullName evidence="3">CRISPR system Cms protein Csm2</fullName>
    </recommendedName>
    <alternativeName>
        <fullName evidence="6">CRISPR type III A-associated protein Csm2</fullName>
    </alternativeName>
</protein>
<sequence length="168" mass="19082">MDIPKEIMDKFGSKDKQNHVGKNFQNQQYRSDKKGMRAEQPTKTAEIVFRANGQLRRDLLTTDAENWSNLLYDNGFGVTPTALRNFYNEVKALQSQIEAGGFQSNEAMVGLLKSKAAYAYARAENKRKTGFGHLKSMIEQGSDLSKSERDFNDFALFFEAVMGFFKGR</sequence>
<dbReference type="AlphaFoldDB" id="I3INX5"/>
<evidence type="ECO:0000313" key="8">
    <source>
        <dbReference type="EMBL" id="GAB63420.1"/>
    </source>
</evidence>
<dbReference type="InterPro" id="IPR010149">
    <property type="entry name" value="CRISPR-assoc_prot_Csm2_III-A"/>
</dbReference>
<reference evidence="8 9" key="1">
    <citation type="journal article" date="2012" name="FEBS Lett.">
        <title>Anammox organism KSU-1 expresses a NirK-type copper-containing nitrite reductase instead of a NirS-type with cytochrome cd1.</title>
        <authorList>
            <person name="Hira D."/>
            <person name="Toh H."/>
            <person name="Migita C.T."/>
            <person name="Okubo H."/>
            <person name="Nishiyama T."/>
            <person name="Hattori M."/>
            <person name="Furukawa K."/>
            <person name="Fujii T."/>
        </authorList>
    </citation>
    <scope>NUCLEOTIDE SEQUENCE [LARGE SCALE GENOMIC DNA]</scope>
</reference>
<evidence type="ECO:0000256" key="5">
    <source>
        <dbReference type="ARBA" id="ARBA00023118"/>
    </source>
</evidence>
<feature type="compositionally biased region" description="Basic and acidic residues" evidence="7">
    <location>
        <begin position="8"/>
        <end position="18"/>
    </location>
</feature>
<comment type="similarity">
    <text evidence="2">Belongs to the CRISPR-associated Csm2 family.</text>
</comment>
<evidence type="ECO:0000256" key="4">
    <source>
        <dbReference type="ARBA" id="ARBA00022884"/>
    </source>
</evidence>
<dbReference type="OrthoDB" id="1751417at2"/>
<accession>I3INX5</accession>
<evidence type="ECO:0000313" key="9">
    <source>
        <dbReference type="Proteomes" id="UP000002985"/>
    </source>
</evidence>
<keyword evidence="9" id="KW-1185">Reference proteome</keyword>
<evidence type="ECO:0000256" key="3">
    <source>
        <dbReference type="ARBA" id="ARBA00016118"/>
    </source>
</evidence>
<dbReference type="Pfam" id="PF03750">
    <property type="entry name" value="Csm2_III-A"/>
    <property type="match status" value="1"/>
</dbReference>
<comment type="caution">
    <text evidence="8">The sequence shown here is derived from an EMBL/GenBank/DDBJ whole genome shotgun (WGS) entry which is preliminary data.</text>
</comment>
<dbReference type="GO" id="GO:0003723">
    <property type="term" value="F:RNA binding"/>
    <property type="evidence" value="ECO:0007669"/>
    <property type="project" value="UniProtKB-KW"/>
</dbReference>
<keyword evidence="4" id="KW-0694">RNA-binding</keyword>